<dbReference type="OrthoDB" id="41062at10239"/>
<feature type="region of interest" description="Disordered" evidence="1">
    <location>
        <begin position="88"/>
        <end position="218"/>
    </location>
</feature>
<evidence type="ECO:0000313" key="2">
    <source>
        <dbReference type="EMBL" id="AAK57162.1"/>
    </source>
</evidence>
<dbReference type="KEGG" id="vg:921163"/>
<dbReference type="RefSeq" id="NP_116467.1">
    <property type="nucleotide sequence ID" value="NC_002794.1"/>
</dbReference>
<dbReference type="GeneID" id="921163"/>
<proteinExistence type="predicted"/>
<organismHost>
    <name type="scientific">Tupaia belangeri</name>
    <name type="common">Common tree shrew</name>
    <name type="synonym">Tupaia glis belangeri</name>
    <dbReference type="NCBI Taxonomy" id="37347"/>
</organismHost>
<organism evidence="2 3">
    <name type="scientific">Tupaiid herpesvirus 1 (strain 1)</name>
    <name type="common">TuHV-1</name>
    <name type="synonym">Herpesvirus tupaia (strain 1)</name>
    <dbReference type="NCBI Taxonomy" id="10397"/>
    <lineage>
        <taxon>Viruses</taxon>
        <taxon>Duplodnaviria</taxon>
        <taxon>Heunggongvirae</taxon>
        <taxon>Peploviricota</taxon>
        <taxon>Herviviricetes</taxon>
        <taxon>Herpesvirales</taxon>
        <taxon>Orthoherpesviridae</taxon>
        <taxon>Betaherpesvirinae</taxon>
        <taxon>Quwivirus</taxon>
        <taxon>Quwivirus tupaiidbeta1</taxon>
    </lineage>
</organism>
<sequence>MRGAEPSNRAALSRALYGLLWLCVAIRAENVSTGVSTPGAMPSQTTGLARRTSDPVSTVGTALSSAATLQTTAAPAVEAANATANAAANASTSTAATATVPATVSTTEHNTSTSTAPAAPPTPAPPAPGTTVAASSAAAAVSGTAAAVRTSEPTSRPNATTAGGNDSLATTVANSTAPPANGSATSAGAEETSSAPSPIANATDAGAERHPSPTAPGLALDRFVTETRDSLHHLIDRLNVSACPNHTVPAGFALAAFDNVTFTLTACGHGAVSCVRNETEQTLDRGGLSAVVLVLYKRLNLRDLVPNLVSEFEKYRYTLEDLI</sequence>
<feature type="compositionally biased region" description="Low complexity" evidence="1">
    <location>
        <begin position="129"/>
        <end position="147"/>
    </location>
</feature>
<name>Q91TI5_TUHV1</name>
<feature type="compositionally biased region" description="Pro residues" evidence="1">
    <location>
        <begin position="118"/>
        <end position="128"/>
    </location>
</feature>
<keyword evidence="3" id="KW-1185">Reference proteome</keyword>
<feature type="compositionally biased region" description="Low complexity" evidence="1">
    <location>
        <begin position="88"/>
        <end position="117"/>
    </location>
</feature>
<feature type="compositionally biased region" description="Polar residues" evidence="1">
    <location>
        <begin position="151"/>
        <end position="178"/>
    </location>
</feature>
<feature type="compositionally biased region" description="Low complexity" evidence="1">
    <location>
        <begin position="182"/>
        <end position="198"/>
    </location>
</feature>
<evidence type="ECO:0000256" key="1">
    <source>
        <dbReference type="SAM" id="MobiDB-lite"/>
    </source>
</evidence>
<reference evidence="2 3" key="1">
    <citation type="journal article" date="2001" name="J. Virol.">
        <title>Analysis and characterization of the complete genome of tupaia (tree shrew) herpesvirus.</title>
        <authorList>
            <person name="Bahr U."/>
            <person name="Darai G."/>
        </authorList>
    </citation>
    <scope>NUCLEOTIDE SEQUENCE [LARGE SCALE GENOMIC DNA]</scope>
    <source>
        <strain evidence="2">2</strain>
    </source>
</reference>
<feature type="compositionally biased region" description="Polar residues" evidence="1">
    <location>
        <begin position="33"/>
        <end position="47"/>
    </location>
</feature>
<protein>
    <submittedName>
        <fullName evidence="2">T116</fullName>
    </submittedName>
</protein>
<feature type="region of interest" description="Disordered" evidence="1">
    <location>
        <begin position="33"/>
        <end position="56"/>
    </location>
</feature>
<accession>Q91TI5</accession>
<evidence type="ECO:0000313" key="3">
    <source>
        <dbReference type="Proteomes" id="UP000137095"/>
    </source>
</evidence>
<dbReference type="EMBL" id="AF281817">
    <property type="protein sequence ID" value="AAK57162.1"/>
    <property type="molecule type" value="Genomic_DNA"/>
</dbReference>
<dbReference type="Proteomes" id="UP000137095">
    <property type="component" value="Segment"/>
</dbReference>